<proteinExistence type="predicted"/>
<accession>A0A1I5XXL9</accession>
<dbReference type="PIRSF" id="PIRSF029895">
    <property type="entry name" value="SpoIV"/>
    <property type="match status" value="1"/>
</dbReference>
<evidence type="ECO:0000313" key="2">
    <source>
        <dbReference type="EMBL" id="SFQ36741.1"/>
    </source>
</evidence>
<dbReference type="Proteomes" id="UP000198577">
    <property type="component" value="Unassembled WGS sequence"/>
</dbReference>
<dbReference type="InterPro" id="IPR010690">
    <property type="entry name" value="YqfD"/>
</dbReference>
<keyword evidence="1" id="KW-0812">Transmembrane</keyword>
<keyword evidence="3" id="KW-1185">Reference proteome</keyword>
<dbReference type="STRING" id="937334.SAMN05444406_13215"/>
<protein>
    <submittedName>
        <fullName evidence="2">Similar to stage IV sporulation protein</fullName>
    </submittedName>
</protein>
<dbReference type="AlphaFoldDB" id="A0A1I5XXL9"/>
<gene>
    <name evidence="2" type="ORF">SAMN05444406_13215</name>
</gene>
<reference evidence="2 3" key="1">
    <citation type="submission" date="2016-10" db="EMBL/GenBank/DDBJ databases">
        <authorList>
            <person name="de Groot N.N."/>
        </authorList>
    </citation>
    <scope>NUCLEOTIDE SEQUENCE [LARGE SCALE GENOMIC DNA]</scope>
    <source>
        <strain evidence="2 3">DSM 20678</strain>
    </source>
</reference>
<evidence type="ECO:0000313" key="3">
    <source>
        <dbReference type="Proteomes" id="UP000198577"/>
    </source>
</evidence>
<sequence>MKLWNYIVGYLVIKVDGLSLEKFINLTISNGIFLWGIKRSGYTTMTACISISGFKKLKGIARKVRCRVRIVDKRGLPFLLVRLRHRKMLLVGLTAFLIILYVLSSFIWIVDVEGNVKVPEDKLLNALAKYGIRPGAFKKGLDISAIENRLVIDMPDIWWVSIQLKGTRAIVKVVEAAQPPPMVDKDTPCNIVASKDGIIHEMVVLEGQPMVKEGDTVKKGQLLVSGVVEDPETLATRFVHAMAQITARTWYEGEAVCSLDEGLTRRTGRKVVHKFIDMGRWVVEYQKGDIPFKYYEVEEKKVPFFGEGRFFPVTMIVREYYEVEKLSASASLQDLKEIAQKKAMEDVNKKIPSNAKIVDKRVKYDMIEGKEIKATVYVEVLENIAQEQKITVE</sequence>
<keyword evidence="1" id="KW-1133">Transmembrane helix</keyword>
<dbReference type="Pfam" id="PF06898">
    <property type="entry name" value="YqfD"/>
    <property type="match status" value="1"/>
</dbReference>
<feature type="transmembrane region" description="Helical" evidence="1">
    <location>
        <begin position="88"/>
        <end position="110"/>
    </location>
</feature>
<evidence type="ECO:0000256" key="1">
    <source>
        <dbReference type="SAM" id="Phobius"/>
    </source>
</evidence>
<organism evidence="2 3">
    <name type="scientific">Caldicoprobacter faecalis</name>
    <dbReference type="NCBI Taxonomy" id="937334"/>
    <lineage>
        <taxon>Bacteria</taxon>
        <taxon>Bacillati</taxon>
        <taxon>Bacillota</taxon>
        <taxon>Clostridia</taxon>
        <taxon>Caldicoprobacterales</taxon>
        <taxon>Caldicoprobacteraceae</taxon>
        <taxon>Caldicoprobacter</taxon>
    </lineage>
</organism>
<dbReference type="NCBIfam" id="TIGR02876">
    <property type="entry name" value="spore_yqfD"/>
    <property type="match status" value="1"/>
</dbReference>
<name>A0A1I5XXL9_9FIRM</name>
<keyword evidence="1" id="KW-0472">Membrane</keyword>
<dbReference type="EMBL" id="FOXR01000032">
    <property type="protein sequence ID" value="SFQ36741.1"/>
    <property type="molecule type" value="Genomic_DNA"/>
</dbReference>